<comment type="caution">
    <text evidence="1">The sequence shown here is derived from an EMBL/GenBank/DDBJ whole genome shotgun (WGS) entry which is preliminary data.</text>
</comment>
<proteinExistence type="predicted"/>
<dbReference type="GO" id="GO:0003697">
    <property type="term" value="F:single-stranded DNA binding"/>
    <property type="evidence" value="ECO:0007669"/>
    <property type="project" value="TreeGrafter"/>
</dbReference>
<dbReference type="AlphaFoldDB" id="A0A9Q0GAG4"/>
<evidence type="ECO:0000313" key="1">
    <source>
        <dbReference type="EMBL" id="KAJ4845197.1"/>
    </source>
</evidence>
<keyword evidence="2" id="KW-1185">Reference proteome</keyword>
<evidence type="ECO:0000313" key="2">
    <source>
        <dbReference type="Proteomes" id="UP001141552"/>
    </source>
</evidence>
<accession>A0A9Q0GAG4</accession>
<gene>
    <name evidence="1" type="ORF">Tsubulata_033874</name>
</gene>
<sequence length="250" mass="28274">MVEVESFFNGNRVNMAHHPITLVSGPPSCGKTSLLFQFAYNAAALGDANTKVVFICNRRRIESNPPHLSKALQFSPCQCRSGIDASCDTFQRIQMKYVDDEEGIKKYFAAFHLYDTFPLAVVVDDFGDFFVERNCQERYGNPRGRDLAMVRVLALCHNAVMHANRRGPCSILLSDTHHGEFPRLLFIYKRWVQSVFTIKGDGNGSFLLVGNCNVGSENPERMRTAKYSIAFQYLTLEGISEDEEIKQELI</sequence>
<dbReference type="GO" id="GO:0097196">
    <property type="term" value="C:Shu complex"/>
    <property type="evidence" value="ECO:0007669"/>
    <property type="project" value="TreeGrafter"/>
</dbReference>
<dbReference type="PANTHER" id="PTHR28653:SF1">
    <property type="entry name" value="ATPASE SWSAP1"/>
    <property type="match status" value="1"/>
</dbReference>
<dbReference type="Gene3D" id="3.40.50.300">
    <property type="entry name" value="P-loop containing nucleotide triphosphate hydrolases"/>
    <property type="match status" value="1"/>
</dbReference>
<dbReference type="GO" id="GO:0000724">
    <property type="term" value="P:double-strand break repair via homologous recombination"/>
    <property type="evidence" value="ECO:0007669"/>
    <property type="project" value="TreeGrafter"/>
</dbReference>
<name>A0A9Q0GAG4_9ROSI</name>
<reference evidence="1" key="2">
    <citation type="journal article" date="2023" name="Plants (Basel)">
        <title>Annotation of the Turnera subulata (Passifloraceae) Draft Genome Reveals the S-Locus Evolved after the Divergence of Turneroideae from Passifloroideae in a Stepwise Manner.</title>
        <authorList>
            <person name="Henning P.M."/>
            <person name="Roalson E.H."/>
            <person name="Mir W."/>
            <person name="McCubbin A.G."/>
            <person name="Shore J.S."/>
        </authorList>
    </citation>
    <scope>NUCLEOTIDE SEQUENCE</scope>
    <source>
        <strain evidence="1">F60SS</strain>
    </source>
</reference>
<dbReference type="Proteomes" id="UP001141552">
    <property type="component" value="Unassembled WGS sequence"/>
</dbReference>
<protein>
    <submittedName>
        <fullName evidence="1">Uncharacterized protein</fullName>
    </submittedName>
</protein>
<organism evidence="1 2">
    <name type="scientific">Turnera subulata</name>
    <dbReference type="NCBI Taxonomy" id="218843"/>
    <lineage>
        <taxon>Eukaryota</taxon>
        <taxon>Viridiplantae</taxon>
        <taxon>Streptophyta</taxon>
        <taxon>Embryophyta</taxon>
        <taxon>Tracheophyta</taxon>
        <taxon>Spermatophyta</taxon>
        <taxon>Magnoliopsida</taxon>
        <taxon>eudicotyledons</taxon>
        <taxon>Gunneridae</taxon>
        <taxon>Pentapetalae</taxon>
        <taxon>rosids</taxon>
        <taxon>fabids</taxon>
        <taxon>Malpighiales</taxon>
        <taxon>Passifloraceae</taxon>
        <taxon>Turnera</taxon>
    </lineage>
</organism>
<dbReference type="InterPro" id="IPR027417">
    <property type="entry name" value="P-loop_NTPase"/>
</dbReference>
<reference evidence="1" key="1">
    <citation type="submission" date="2022-02" db="EMBL/GenBank/DDBJ databases">
        <authorList>
            <person name="Henning P.M."/>
            <person name="McCubbin A.G."/>
            <person name="Shore J.S."/>
        </authorList>
    </citation>
    <scope>NUCLEOTIDE SEQUENCE</scope>
    <source>
        <strain evidence="1">F60SS</strain>
        <tissue evidence="1">Leaves</tissue>
    </source>
</reference>
<dbReference type="PANTHER" id="PTHR28653">
    <property type="match status" value="1"/>
</dbReference>
<dbReference type="OrthoDB" id="67296at2759"/>
<dbReference type="EMBL" id="JAKUCV010001748">
    <property type="protein sequence ID" value="KAJ4845197.1"/>
    <property type="molecule type" value="Genomic_DNA"/>
</dbReference>
<dbReference type="SUPFAM" id="SSF52540">
    <property type="entry name" value="P-loop containing nucleoside triphosphate hydrolases"/>
    <property type="match status" value="1"/>
</dbReference>